<dbReference type="InParanoid" id="A0A3G9JQG6"/>
<proteinExistence type="predicted"/>
<organism evidence="2 3">
    <name type="scientific">Intestinibaculum porci</name>
    <dbReference type="NCBI Taxonomy" id="2487118"/>
    <lineage>
        <taxon>Bacteria</taxon>
        <taxon>Bacillati</taxon>
        <taxon>Bacillota</taxon>
        <taxon>Erysipelotrichia</taxon>
        <taxon>Erysipelotrichales</taxon>
        <taxon>Erysipelotrichaceae</taxon>
        <taxon>Intestinibaculum</taxon>
    </lineage>
</organism>
<evidence type="ECO:0000313" key="3">
    <source>
        <dbReference type="Proteomes" id="UP000268059"/>
    </source>
</evidence>
<keyword evidence="3" id="KW-1185">Reference proteome</keyword>
<feature type="chain" id="PRO_5017941822" evidence="1">
    <location>
        <begin position="23"/>
        <end position="318"/>
    </location>
</feature>
<sequence>MKKCLAMMLTVALLMPLSSVYAKSSLTMNKWQTVKGDPKKKITYQVKVPKTSYVSFSWKDEDRKDGYIKLTRKKKSYKIHDQQFKVIYLKRGTYKLSYHGEDHKQSRKIKMVMHRKSKMPALKLNTYKSFNVKKHEVIAYKVRVKHKGYLKAQTTLLANSYVMSASTRQEVNMKRILKPGTYYVFKEALSKGKLQVQDQLVTLSHLMDVKKYNQPSKAYPLQFGHTYEGQTTQDRVYFKFTLKEKTKITGTFDLENAERILHAKDIDEMDEWKLAEVAAVNIEQSKQTFTLKKGTYYLVLANGSEAMYPYFKFTLEKK</sequence>
<reference evidence="2 3" key="1">
    <citation type="submission" date="2018-11" db="EMBL/GenBank/DDBJ databases">
        <title>Novel Erysipelotrichaceae bacterium isolated from small intestine of a swine.</title>
        <authorList>
            <person name="Kim J.S."/>
            <person name="Choe H."/>
            <person name="Lee Y.R."/>
            <person name="Kim K.M."/>
            <person name="Park D.S."/>
        </authorList>
    </citation>
    <scope>NUCLEOTIDE SEQUENCE [LARGE SCALE GENOMIC DNA]</scope>
    <source>
        <strain evidence="2 3">SG0102</strain>
    </source>
</reference>
<protein>
    <submittedName>
        <fullName evidence="2">Uncharacterized protein</fullName>
    </submittedName>
</protein>
<dbReference type="RefSeq" id="WP_125118257.1">
    <property type="nucleotide sequence ID" value="NZ_AP019309.1"/>
</dbReference>
<dbReference type="Proteomes" id="UP000268059">
    <property type="component" value="Chromosome"/>
</dbReference>
<dbReference type="AlphaFoldDB" id="A0A3G9JQG6"/>
<evidence type="ECO:0000313" key="2">
    <source>
        <dbReference type="EMBL" id="BBH25299.1"/>
    </source>
</evidence>
<dbReference type="Gene3D" id="2.60.120.380">
    <property type="match status" value="1"/>
</dbReference>
<feature type="signal peptide" evidence="1">
    <location>
        <begin position="1"/>
        <end position="22"/>
    </location>
</feature>
<dbReference type="EMBL" id="AP019309">
    <property type="protein sequence ID" value="BBH25299.1"/>
    <property type="molecule type" value="Genomic_DNA"/>
</dbReference>
<accession>A0A3G9JQG6</accession>
<keyword evidence="1" id="KW-0732">Signal</keyword>
<name>A0A3G9JQG6_9FIRM</name>
<gene>
    <name evidence="2" type="ORF">SG0102_02330</name>
</gene>
<evidence type="ECO:0000256" key="1">
    <source>
        <dbReference type="SAM" id="SignalP"/>
    </source>
</evidence>
<dbReference type="KEGG" id="ebm:SG0102_02330"/>